<feature type="non-terminal residue" evidence="2">
    <location>
        <position position="126"/>
    </location>
</feature>
<evidence type="ECO:0000313" key="2">
    <source>
        <dbReference type="EMBL" id="MBW7460570.1"/>
    </source>
</evidence>
<organism evidence="2 3">
    <name type="scientific">Paenibacillus sepulcri</name>
    <dbReference type="NCBI Taxonomy" id="359917"/>
    <lineage>
        <taxon>Bacteria</taxon>
        <taxon>Bacillati</taxon>
        <taxon>Bacillota</taxon>
        <taxon>Bacilli</taxon>
        <taxon>Bacillales</taxon>
        <taxon>Paenibacillaceae</taxon>
        <taxon>Paenibacillus</taxon>
    </lineage>
</organism>
<gene>
    <name evidence="2" type="ORF">K0U00_41550</name>
</gene>
<accession>A0ABS7CI10</accession>
<reference evidence="2 3" key="1">
    <citation type="submission" date="2021-07" db="EMBL/GenBank/DDBJ databases">
        <title>Paenibacillus radiodurans sp. nov., isolated from the southeastern edge of Tengger Desert.</title>
        <authorList>
            <person name="Zhang G."/>
        </authorList>
    </citation>
    <scope>NUCLEOTIDE SEQUENCE [LARGE SCALE GENOMIC DNA]</scope>
    <source>
        <strain evidence="2 3">CCM 7311</strain>
    </source>
</reference>
<evidence type="ECO:0000259" key="1">
    <source>
        <dbReference type="Pfam" id="PF03446"/>
    </source>
</evidence>
<dbReference type="InterPro" id="IPR036291">
    <property type="entry name" value="NAD(P)-bd_dom_sf"/>
</dbReference>
<dbReference type="Proteomes" id="UP001519887">
    <property type="component" value="Unassembled WGS sequence"/>
</dbReference>
<proteinExistence type="predicted"/>
<sequence length="126" mass="13461">MKRTEQSGERNSWSEGAVRVTTAGTESTRVTIIGLGPMGQALTQAFLKDGHPVTIWNRTAGKADRLVMQGAVLADTVHNAIAASPLVIICVLDYNAVHAILSPAENVLKGRTLVNLTADSPERSRQ</sequence>
<dbReference type="InterPro" id="IPR006115">
    <property type="entry name" value="6PGDH_NADP-bd"/>
</dbReference>
<dbReference type="SUPFAM" id="SSF51735">
    <property type="entry name" value="NAD(P)-binding Rossmann-fold domains"/>
    <property type="match status" value="1"/>
</dbReference>
<name>A0ABS7CI10_9BACL</name>
<protein>
    <submittedName>
        <fullName evidence="2">NAD(P)-binding domain-containing protein</fullName>
    </submittedName>
</protein>
<dbReference type="EMBL" id="JAHZIK010002310">
    <property type="protein sequence ID" value="MBW7460570.1"/>
    <property type="molecule type" value="Genomic_DNA"/>
</dbReference>
<dbReference type="Pfam" id="PF03446">
    <property type="entry name" value="NAD_binding_2"/>
    <property type="match status" value="1"/>
</dbReference>
<dbReference type="PANTHER" id="PTHR43580">
    <property type="entry name" value="OXIDOREDUCTASE GLYR1-RELATED"/>
    <property type="match status" value="1"/>
</dbReference>
<dbReference type="Gene3D" id="3.40.50.720">
    <property type="entry name" value="NAD(P)-binding Rossmann-like Domain"/>
    <property type="match status" value="1"/>
</dbReference>
<feature type="domain" description="6-phosphogluconate dehydrogenase NADP-binding" evidence="1">
    <location>
        <begin position="30"/>
        <end position="125"/>
    </location>
</feature>
<dbReference type="InterPro" id="IPR051265">
    <property type="entry name" value="HIBADH-related_NP60_sf"/>
</dbReference>
<evidence type="ECO:0000313" key="3">
    <source>
        <dbReference type="Proteomes" id="UP001519887"/>
    </source>
</evidence>
<dbReference type="PANTHER" id="PTHR43580:SF2">
    <property type="entry name" value="CYTOKINE-LIKE NUCLEAR FACTOR N-PAC"/>
    <property type="match status" value="1"/>
</dbReference>
<keyword evidence="3" id="KW-1185">Reference proteome</keyword>
<comment type="caution">
    <text evidence="2">The sequence shown here is derived from an EMBL/GenBank/DDBJ whole genome shotgun (WGS) entry which is preliminary data.</text>
</comment>